<feature type="region of interest" description="Disordered" evidence="10">
    <location>
        <begin position="264"/>
        <end position="285"/>
    </location>
</feature>
<keyword evidence="4" id="KW-0378">Hydrolase</keyword>
<dbReference type="InterPro" id="IPR033116">
    <property type="entry name" value="TRYPSIN_SER"/>
</dbReference>
<dbReference type="Proteomes" id="UP000432015">
    <property type="component" value="Unassembled WGS sequence"/>
</dbReference>
<dbReference type="AlphaFoldDB" id="A0A7K1LE47"/>
<dbReference type="PROSITE" id="PS00135">
    <property type="entry name" value="TRYPSIN_SER"/>
    <property type="match status" value="1"/>
</dbReference>
<evidence type="ECO:0000256" key="6">
    <source>
        <dbReference type="ARBA" id="ARBA00023145"/>
    </source>
</evidence>
<dbReference type="GO" id="GO:0006508">
    <property type="term" value="P:proteolysis"/>
    <property type="evidence" value="ECO:0007669"/>
    <property type="project" value="UniProtKB-KW"/>
</dbReference>
<evidence type="ECO:0000256" key="4">
    <source>
        <dbReference type="ARBA" id="ARBA00022801"/>
    </source>
</evidence>
<dbReference type="InterPro" id="IPR009003">
    <property type="entry name" value="Peptidase_S1_PA"/>
</dbReference>
<evidence type="ECO:0000256" key="5">
    <source>
        <dbReference type="ARBA" id="ARBA00022825"/>
    </source>
</evidence>
<evidence type="ECO:0000313" key="14">
    <source>
        <dbReference type="Proteomes" id="UP000432015"/>
    </source>
</evidence>
<dbReference type="GO" id="GO:0004252">
    <property type="term" value="F:serine-type endopeptidase activity"/>
    <property type="evidence" value="ECO:0007669"/>
    <property type="project" value="InterPro"/>
</dbReference>
<sequence>MTGGGRWTTVNRGSHLKRVVPPLLSAAALITLPAFGTAPASAQTHSAGTVRLAHFPQQTLADQITHRLGARHAGSYLDGAGNLVVNVTDQAAARQVEASGAKARVVEHGIRPLDDAKARLDRLAGTRGTVGLSWGVDVVSNAVVVRVPQNAKDAATRAFLARARALGDTVQIKRAGAAARVVLAPGEAILTGGSRCSVSAIAVGGGTTYVVTAGHCTNAGASWKTSGGQTVGTRQASSFPGNDYGTIRVTNSSLQTSNAQLTQVGRPPVGSQIQKKGSTTGTTSGTIRAYDQTVNYPQGAVTGLVSTSACAQPGDSGGSLQSGSTAVGITSGISSNSCGGSGFESYFQPLDEALQSQNLTLK</sequence>
<evidence type="ECO:0000256" key="8">
    <source>
        <dbReference type="PIRSR" id="PIRSR001134-1"/>
    </source>
</evidence>
<dbReference type="SUPFAM" id="SSF50494">
    <property type="entry name" value="Trypsin-like serine proteases"/>
    <property type="match status" value="1"/>
</dbReference>
<feature type="active site" description="Charge relay system" evidence="8">
    <location>
        <position position="215"/>
    </location>
</feature>
<dbReference type="CDD" id="cd21112">
    <property type="entry name" value="alphaLP-like"/>
    <property type="match status" value="1"/>
</dbReference>
<feature type="active site" description="Charge relay system" evidence="8">
    <location>
        <position position="316"/>
    </location>
</feature>
<organism evidence="13 14">
    <name type="scientific">Actinomadura litoris</name>
    <dbReference type="NCBI Taxonomy" id="2678616"/>
    <lineage>
        <taxon>Bacteria</taxon>
        <taxon>Bacillati</taxon>
        <taxon>Actinomycetota</taxon>
        <taxon>Actinomycetes</taxon>
        <taxon>Streptosporangiales</taxon>
        <taxon>Thermomonosporaceae</taxon>
        <taxon>Actinomadura</taxon>
    </lineage>
</organism>
<feature type="disulfide bond" evidence="9">
    <location>
        <begin position="196"/>
        <end position="216"/>
    </location>
</feature>
<dbReference type="InterPro" id="IPR004236">
    <property type="entry name" value="Pept_S1_alpha_lytic"/>
</dbReference>
<keyword evidence="14" id="KW-1185">Reference proteome</keyword>
<keyword evidence="2" id="KW-0645">Protease</keyword>
<keyword evidence="3 11" id="KW-0732">Signal</keyword>
<feature type="signal peptide" evidence="11">
    <location>
        <begin position="1"/>
        <end position="42"/>
    </location>
</feature>
<dbReference type="Pfam" id="PF02983">
    <property type="entry name" value="Pro_Al_protease"/>
    <property type="match status" value="1"/>
</dbReference>
<evidence type="ECO:0000256" key="10">
    <source>
        <dbReference type="SAM" id="MobiDB-lite"/>
    </source>
</evidence>
<dbReference type="Gene3D" id="3.30.300.50">
    <property type="match status" value="2"/>
</dbReference>
<comment type="similarity">
    <text evidence="1">Belongs to the peptidase S1 family.</text>
</comment>
<dbReference type="InterPro" id="IPR043504">
    <property type="entry name" value="Peptidase_S1_PA_chymotrypsin"/>
</dbReference>
<proteinExistence type="inferred from homology"/>
<feature type="chain" id="PRO_5029908495" evidence="11">
    <location>
        <begin position="43"/>
        <end position="362"/>
    </location>
</feature>
<dbReference type="InterPro" id="IPR035070">
    <property type="entry name" value="Streptogrisin_prodomain"/>
</dbReference>
<dbReference type="PRINTS" id="PR00861">
    <property type="entry name" value="ALYTICPTASE"/>
</dbReference>
<reference evidence="13 14" key="1">
    <citation type="submission" date="2019-11" db="EMBL/GenBank/DDBJ databases">
        <authorList>
            <person name="Cao P."/>
        </authorList>
    </citation>
    <scope>NUCLEOTIDE SEQUENCE [LARGE SCALE GENOMIC DNA]</scope>
    <source>
        <strain evidence="13 14">NEAU-AAG5</strain>
    </source>
</reference>
<keyword evidence="5" id="KW-0720">Serine protease</keyword>
<name>A0A7K1LE47_9ACTN</name>
<dbReference type="GO" id="GO:0005576">
    <property type="term" value="C:extracellular region"/>
    <property type="evidence" value="ECO:0007669"/>
    <property type="project" value="InterPro"/>
</dbReference>
<keyword evidence="6" id="KW-0865">Zymogen</keyword>
<accession>A0A7K1LE47</accession>
<dbReference type="InterPro" id="IPR018114">
    <property type="entry name" value="TRYPSIN_HIS"/>
</dbReference>
<protein>
    <submittedName>
        <fullName evidence="13">S1 family peptidase</fullName>
    </submittedName>
</protein>
<evidence type="ECO:0000313" key="13">
    <source>
        <dbReference type="EMBL" id="MUN42711.1"/>
    </source>
</evidence>
<feature type="domain" description="Peptidase S1A alpha-lytic prodomain" evidence="12">
    <location>
        <begin position="110"/>
        <end position="166"/>
    </location>
</feature>
<feature type="active site" description="Charge relay system" evidence="8">
    <location>
        <position position="243"/>
    </location>
</feature>
<dbReference type="Gene3D" id="2.40.10.10">
    <property type="entry name" value="Trypsin-like serine proteases"/>
    <property type="match status" value="2"/>
</dbReference>
<gene>
    <name evidence="13" type="ORF">GNZ18_39890</name>
</gene>
<feature type="compositionally biased region" description="Polar residues" evidence="10">
    <location>
        <begin position="224"/>
        <end position="240"/>
    </location>
</feature>
<evidence type="ECO:0000259" key="12">
    <source>
        <dbReference type="Pfam" id="PF02983"/>
    </source>
</evidence>
<dbReference type="InterPro" id="IPR001316">
    <property type="entry name" value="Pept_S1A_streptogrisin"/>
</dbReference>
<feature type="region of interest" description="Disordered" evidence="10">
    <location>
        <begin position="224"/>
        <end position="243"/>
    </location>
</feature>
<evidence type="ECO:0000256" key="3">
    <source>
        <dbReference type="ARBA" id="ARBA00022729"/>
    </source>
</evidence>
<evidence type="ECO:0000256" key="9">
    <source>
        <dbReference type="PIRSR" id="PIRSR001134-2"/>
    </source>
</evidence>
<dbReference type="EMBL" id="WOFH01000023">
    <property type="protein sequence ID" value="MUN42711.1"/>
    <property type="molecule type" value="Genomic_DNA"/>
</dbReference>
<evidence type="ECO:0000256" key="11">
    <source>
        <dbReference type="SAM" id="SignalP"/>
    </source>
</evidence>
<dbReference type="PROSITE" id="PS00134">
    <property type="entry name" value="TRYPSIN_HIS"/>
    <property type="match status" value="1"/>
</dbReference>
<evidence type="ECO:0000256" key="1">
    <source>
        <dbReference type="ARBA" id="ARBA00007664"/>
    </source>
</evidence>
<dbReference type="PIRSF" id="PIRSF001134">
    <property type="entry name" value="Streptogrisin"/>
    <property type="match status" value="1"/>
</dbReference>
<feature type="disulfide bond" evidence="9">
    <location>
        <begin position="310"/>
        <end position="338"/>
    </location>
</feature>
<comment type="caution">
    <text evidence="13">The sequence shown here is derived from an EMBL/GenBank/DDBJ whole genome shotgun (WGS) entry which is preliminary data.</text>
</comment>
<evidence type="ECO:0000256" key="7">
    <source>
        <dbReference type="ARBA" id="ARBA00023157"/>
    </source>
</evidence>
<evidence type="ECO:0000256" key="2">
    <source>
        <dbReference type="ARBA" id="ARBA00022670"/>
    </source>
</evidence>
<keyword evidence="7 9" id="KW-1015">Disulfide bond</keyword>